<dbReference type="InterPro" id="IPR000169">
    <property type="entry name" value="Pept_cys_AS"/>
</dbReference>
<protein>
    <submittedName>
        <fullName evidence="6">Uncharacterized protein</fullName>
    </submittedName>
</protein>
<dbReference type="InterPro" id="IPR001300">
    <property type="entry name" value="Peptidase_C2_calpain_cat"/>
</dbReference>
<dbReference type="GO" id="GO:0006508">
    <property type="term" value="P:proteolysis"/>
    <property type="evidence" value="ECO:0007669"/>
    <property type="project" value="UniProtKB-KW"/>
</dbReference>
<dbReference type="PANTHER" id="PTHR10183:SF379">
    <property type="entry name" value="CALPAIN-5"/>
    <property type="match status" value="1"/>
</dbReference>
<dbReference type="Gene3D" id="2.60.120.380">
    <property type="match status" value="1"/>
</dbReference>
<dbReference type="Pfam" id="PF01067">
    <property type="entry name" value="Calpain_III"/>
    <property type="match status" value="1"/>
</dbReference>
<keyword evidence="3" id="KW-0378">Hydrolase</keyword>
<keyword evidence="7" id="KW-1185">Reference proteome</keyword>
<feature type="region of interest" description="Disordered" evidence="5">
    <location>
        <begin position="136"/>
        <end position="172"/>
    </location>
</feature>
<dbReference type="GO" id="GO:0005737">
    <property type="term" value="C:cytoplasm"/>
    <property type="evidence" value="ECO:0007669"/>
    <property type="project" value="TreeGrafter"/>
</dbReference>
<sequence>MGVGASVPQQPSSTPDPDTYYKQQYWQQQQHHQHHEPVKFNHDVYNQRPWHFHQQAHEGNRYDPYNGYESQLSLQQQQWKATQEQQQKLQAQWDEYNIKQKEYQQKLIEYEKEKHVYEQELREQERKEQERIEQEKKEQARIEQDKKEQEQIEQERKERAREADENKGQSNDQRDIIKQWEVFFLALEDDQKAQWEKYFKQLEQIQEDGSRELDAQQRGQLAAYQRLNNPKPLLRQPTQKQYQYTVDTKYHLFESTYNFSVTPRWKISSTRPRVSQGNVWTDPNFTFDTAIPGERYAETKTKLGYFRPQEVKKYGEVPLCLFHNSTSKFDIGQGGVGTCWFLATIAALAEKPEAMRNIFPSDCYKLNTIEYDGVFHCRLFWAGEWVDIYVDDLLPAYKRNKEVWGARGVEQGKDDFTGELWVSLLEKGLSKFMGSYEQAASNTGRFAFVLLTGGCTNLVEIHNNDKFADRLRRALASSAFVTTSFHETPEEKASGKSNRLGLVSSHLYSLTGCVQVDAHGRPTTLVRLRNPWGHKEWNGPWSDKSPEWNKITVERKSQLMNKSDDGEFWMSLEDFSQYFQNCNFCSFTPDVDFDGEPDPLNYVTNILGEFRDCGEGIGGPARSDYMRNSTYVVEVPGDPSENIPLVVQFTSKRFPKDEENISMGIVVFKVYREQEGEKCLNVVQLKPTEKSMNTYYNSYVYFSTPGKFLVLPYVFSDVSKDIGAHYNIRVFTKVPVTNCREYKPGSGTIFLAPSMTEEFKAKGITYKPEKVQFHDGAWVKGENNGGWTSSKTFHTNPQYEFTIPPGEHEPLMVSLSIPLPTKNEPTLGIILFGPFNNNFKIPFQHKNPSRLQTALLVQEDDNASAKTYIYMKYFGVNANYLLGPGRYVLIPNLKSLIEFKYSLTMVFKNEISVKCHRRGFNTSKKTSKR</sequence>
<evidence type="ECO:0000256" key="2">
    <source>
        <dbReference type="ARBA" id="ARBA00022670"/>
    </source>
</evidence>
<dbReference type="PRINTS" id="PR00704">
    <property type="entry name" value="CALPAIN"/>
</dbReference>
<proteinExistence type="inferred from homology"/>
<feature type="compositionally biased region" description="Polar residues" evidence="5">
    <location>
        <begin position="7"/>
        <end position="16"/>
    </location>
</feature>
<dbReference type="Proteomes" id="UP000749559">
    <property type="component" value="Unassembled WGS sequence"/>
</dbReference>
<dbReference type="AlphaFoldDB" id="A0A8J1ULQ7"/>
<dbReference type="InterPro" id="IPR038765">
    <property type="entry name" value="Papain-like_cys_pep_sf"/>
</dbReference>
<evidence type="ECO:0000256" key="5">
    <source>
        <dbReference type="SAM" id="MobiDB-lite"/>
    </source>
</evidence>
<dbReference type="CDD" id="cd00044">
    <property type="entry name" value="CysPc"/>
    <property type="match status" value="1"/>
</dbReference>
<dbReference type="OrthoDB" id="424753at2759"/>
<dbReference type="PROSITE" id="PS50203">
    <property type="entry name" value="CALPAIN_CAT"/>
    <property type="match status" value="1"/>
</dbReference>
<dbReference type="SMART" id="SM00230">
    <property type="entry name" value="CysPc"/>
    <property type="match status" value="1"/>
</dbReference>
<name>A0A8J1ULQ7_OWEFU</name>
<dbReference type="GO" id="GO:0004198">
    <property type="term" value="F:calcium-dependent cysteine-type endopeptidase activity"/>
    <property type="evidence" value="ECO:0007669"/>
    <property type="project" value="InterPro"/>
</dbReference>
<dbReference type="SUPFAM" id="SSF54001">
    <property type="entry name" value="Cysteine proteinases"/>
    <property type="match status" value="1"/>
</dbReference>
<dbReference type="InterPro" id="IPR022682">
    <property type="entry name" value="Calpain_domain_III"/>
</dbReference>
<feature type="region of interest" description="Disordered" evidence="5">
    <location>
        <begin position="1"/>
        <end position="41"/>
    </location>
</feature>
<dbReference type="CDD" id="cd06503">
    <property type="entry name" value="ATP-synt_Fo_b"/>
    <property type="match status" value="1"/>
</dbReference>
<keyword evidence="2" id="KW-0645">Protease</keyword>
<dbReference type="EMBL" id="CAIIXF020000009">
    <property type="protein sequence ID" value="CAH1794235.1"/>
    <property type="molecule type" value="Genomic_DNA"/>
</dbReference>
<dbReference type="Gene3D" id="3.90.70.10">
    <property type="entry name" value="Cysteine proteinases"/>
    <property type="match status" value="1"/>
</dbReference>
<evidence type="ECO:0000256" key="1">
    <source>
        <dbReference type="ARBA" id="ARBA00007623"/>
    </source>
</evidence>
<accession>A0A8J1ULQ7</accession>
<comment type="caution">
    <text evidence="6">The sequence shown here is derived from an EMBL/GenBank/DDBJ whole genome shotgun (WGS) entry which is preliminary data.</text>
</comment>
<comment type="similarity">
    <text evidence="1">Belongs to the peptidase C2 family.</text>
</comment>
<dbReference type="FunFam" id="3.90.70.10:FF:000114">
    <property type="entry name" value="Calpain a"/>
    <property type="match status" value="1"/>
</dbReference>
<evidence type="ECO:0000256" key="3">
    <source>
        <dbReference type="ARBA" id="ARBA00022801"/>
    </source>
</evidence>
<evidence type="ECO:0000313" key="7">
    <source>
        <dbReference type="Proteomes" id="UP000749559"/>
    </source>
</evidence>
<dbReference type="SUPFAM" id="SSF49758">
    <property type="entry name" value="Calpain large subunit, middle domain (domain III)"/>
    <property type="match status" value="2"/>
</dbReference>
<evidence type="ECO:0000256" key="4">
    <source>
        <dbReference type="ARBA" id="ARBA00022807"/>
    </source>
</evidence>
<keyword evidence="4" id="KW-0788">Thiol protease</keyword>
<dbReference type="PANTHER" id="PTHR10183">
    <property type="entry name" value="CALPAIN"/>
    <property type="match status" value="1"/>
</dbReference>
<reference evidence="6" key="1">
    <citation type="submission" date="2022-03" db="EMBL/GenBank/DDBJ databases">
        <authorList>
            <person name="Martin C."/>
        </authorList>
    </citation>
    <scope>NUCLEOTIDE SEQUENCE</scope>
</reference>
<organism evidence="6 7">
    <name type="scientific">Owenia fusiformis</name>
    <name type="common">Polychaete worm</name>
    <dbReference type="NCBI Taxonomy" id="6347"/>
    <lineage>
        <taxon>Eukaryota</taxon>
        <taxon>Metazoa</taxon>
        <taxon>Spiralia</taxon>
        <taxon>Lophotrochozoa</taxon>
        <taxon>Annelida</taxon>
        <taxon>Polychaeta</taxon>
        <taxon>Sedentaria</taxon>
        <taxon>Canalipalpata</taxon>
        <taxon>Sabellida</taxon>
        <taxon>Oweniida</taxon>
        <taxon>Oweniidae</taxon>
        <taxon>Owenia</taxon>
    </lineage>
</organism>
<dbReference type="InterPro" id="IPR022684">
    <property type="entry name" value="Calpain_cysteine_protease"/>
</dbReference>
<evidence type="ECO:0000313" key="6">
    <source>
        <dbReference type="EMBL" id="CAH1794235.1"/>
    </source>
</evidence>
<gene>
    <name evidence="6" type="ORF">OFUS_LOCUS18972</name>
</gene>
<dbReference type="PROSITE" id="PS00139">
    <property type="entry name" value="THIOL_PROTEASE_CYS"/>
    <property type="match status" value="1"/>
</dbReference>
<dbReference type="Pfam" id="PF00648">
    <property type="entry name" value="Peptidase_C2"/>
    <property type="match status" value="1"/>
</dbReference>
<dbReference type="InterPro" id="IPR036213">
    <property type="entry name" value="Calpain_III_sf"/>
</dbReference>